<dbReference type="InterPro" id="IPR012341">
    <property type="entry name" value="6hp_glycosidase-like_sf"/>
</dbReference>
<dbReference type="Gene3D" id="2.60.420.10">
    <property type="entry name" value="Maltose phosphorylase, domain 3"/>
    <property type="match status" value="1"/>
</dbReference>
<dbReference type="Pfam" id="PF17390">
    <property type="entry name" value="Bac_rhamnosid_C"/>
    <property type="match status" value="1"/>
</dbReference>
<evidence type="ECO:0000259" key="4">
    <source>
        <dbReference type="Pfam" id="PF05592"/>
    </source>
</evidence>
<evidence type="ECO:0000256" key="1">
    <source>
        <dbReference type="ARBA" id="ARBA00001445"/>
    </source>
</evidence>
<evidence type="ECO:0000259" key="6">
    <source>
        <dbReference type="Pfam" id="PF17389"/>
    </source>
</evidence>
<dbReference type="EMBL" id="BMHP01000001">
    <property type="protein sequence ID" value="GGD57003.1"/>
    <property type="molecule type" value="Genomic_DNA"/>
</dbReference>
<proteinExistence type="predicted"/>
<dbReference type="InterPro" id="IPR035396">
    <property type="entry name" value="Bac_rhamnosid6H"/>
</dbReference>
<dbReference type="InterPro" id="IPR013737">
    <property type="entry name" value="Bac_rhamnosid_N"/>
</dbReference>
<dbReference type="PIRSF" id="PIRSF010631">
    <property type="entry name" value="A-rhamnsds"/>
    <property type="match status" value="1"/>
</dbReference>
<dbReference type="InterPro" id="IPR016007">
    <property type="entry name" value="Alpha_rhamnosid"/>
</dbReference>
<accession>A0A916YRD2</accession>
<keyword evidence="3" id="KW-0378">Hydrolase</keyword>
<dbReference type="Pfam" id="PF17389">
    <property type="entry name" value="Bac_rhamnosid6H"/>
    <property type="match status" value="1"/>
</dbReference>
<dbReference type="SUPFAM" id="SSF48208">
    <property type="entry name" value="Six-hairpin glycosidases"/>
    <property type="match status" value="1"/>
</dbReference>
<evidence type="ECO:0000259" key="5">
    <source>
        <dbReference type="Pfam" id="PF08531"/>
    </source>
</evidence>
<dbReference type="Gene3D" id="1.50.10.10">
    <property type="match status" value="1"/>
</dbReference>
<dbReference type="InterPro" id="IPR008902">
    <property type="entry name" value="Rhamnosid_concanavalin"/>
</dbReference>
<dbReference type="Gene3D" id="2.60.120.260">
    <property type="entry name" value="Galactose-binding domain-like"/>
    <property type="match status" value="2"/>
</dbReference>
<dbReference type="Pfam" id="PF08531">
    <property type="entry name" value="Bac_rhamnosid_N"/>
    <property type="match status" value="1"/>
</dbReference>
<feature type="domain" description="Bacterial alpha-L-rhamnosidase N-terminal" evidence="5">
    <location>
        <begin position="151"/>
        <end position="316"/>
    </location>
</feature>
<dbReference type="InterPro" id="IPR035398">
    <property type="entry name" value="Bac_rhamnosid_C"/>
</dbReference>
<dbReference type="RefSeq" id="WP_188990312.1">
    <property type="nucleotide sequence ID" value="NZ_BMHP01000001.1"/>
</dbReference>
<sequence length="905" mass="102473">MSMLIRNLRVEYLHHPAGIDIRQPRLGWLLDSSRRQAAQSAYQVLVASSRERLDEDQADMWDSGKVRSDRSHAIRYEGRELQSGCEYVWKVKVWDRQGEESSWSDHSSWSMGLLSRKEWEGKWIGLKSPRQPTHAEPKPAIYMRGAFQSHKPIRRAILYAAALGCYELYINGSRISDSFAPEWTDYNIRLQYQTFDVTAAISSGENMLAVLLGHGWYSGYIGMYGYQRYGKDPRMLLQLNIEYADGSRQSVVSGPDWKASFGPLIATDFHMGEIYDASLEMPGWQAVDFDDGDWMAAEKFYDYKGRIVSSLSPPIHPIMELAPVSVTPREGGRRIVDMGQNMVGYLRLALRGKAGTVVTIRHGEALDASQELYTENLRLSRQIDIYTMKGSEEGEVYEPHFTLHGFRYAEISSGGDDLELTAITGVVVHSDLTQTGFMETSNLLLNRLLQNIEWTQRSNFISVPTDCPQRDERLGWSGDAQVFFRTASYLMDTAPFFTKWLTDLTDAQRPTGAFTDFAPFIAGGKTEHGGDMTYDHTASAGWGDAGVLVPWMMYQVYGDKDIISRHYEAMTRWIEFLHDLHPGHLREDLPQFGDWLSMAEARGADDFPNISIHSTTPYDVFATAYYAYSTELMSRMAALLGKTDDAVRFRKLNADIKEAFNHAYVDGDGKIKGDTQSAYALALSMNLLPEEKREFAVQRILYLLEQSNWHMSTGIHGTKYLLTVLAETGYEDIAYRLLNQQSYPSWYYSILQGATTIWERWDGWTEEKGFQRPGMNSFNHYALGSVGEWIFRYVGGIDLDEEQPGYKHIRIHPRIGGDLEYVNCRYDSIQGTIACNWHTTAAGVLLNISIPANTTASISIPRGAGQQVRESGHELEQAEGIIIAGVWEDRILLHAGSGEYEFVVS</sequence>
<dbReference type="PANTHER" id="PTHR33307:SF6">
    <property type="entry name" value="ALPHA-RHAMNOSIDASE (EUROFUNG)-RELATED"/>
    <property type="match status" value="1"/>
</dbReference>
<comment type="caution">
    <text evidence="8">The sequence shown here is derived from an EMBL/GenBank/DDBJ whole genome shotgun (WGS) entry which is preliminary data.</text>
</comment>
<dbReference type="GO" id="GO:0030596">
    <property type="term" value="F:alpha-L-rhamnosidase activity"/>
    <property type="evidence" value="ECO:0007669"/>
    <property type="project" value="UniProtKB-EC"/>
</dbReference>
<dbReference type="AlphaFoldDB" id="A0A916YRD2"/>
<evidence type="ECO:0000313" key="9">
    <source>
        <dbReference type="Proteomes" id="UP000612456"/>
    </source>
</evidence>
<feature type="domain" description="Alpha-L-rhamnosidase C-terminal" evidence="7">
    <location>
        <begin position="798"/>
        <end position="871"/>
    </location>
</feature>
<dbReference type="Gene3D" id="2.60.40.10">
    <property type="entry name" value="Immunoglobulins"/>
    <property type="match status" value="1"/>
</dbReference>
<evidence type="ECO:0000256" key="2">
    <source>
        <dbReference type="ARBA" id="ARBA00012652"/>
    </source>
</evidence>
<keyword evidence="9" id="KW-1185">Reference proteome</keyword>
<feature type="domain" description="Alpha-L-rhamnosidase six-hairpin glycosidase" evidence="6">
    <location>
        <begin position="434"/>
        <end position="794"/>
    </location>
</feature>
<name>A0A916YRD2_9BACL</name>
<dbReference type="Pfam" id="PF25788">
    <property type="entry name" value="Ig_Rha78A_N"/>
    <property type="match status" value="1"/>
</dbReference>
<reference evidence="8" key="1">
    <citation type="journal article" date="2014" name="Int. J. Syst. Evol. Microbiol.">
        <title>Complete genome sequence of Corynebacterium casei LMG S-19264T (=DSM 44701T), isolated from a smear-ripened cheese.</title>
        <authorList>
            <consortium name="US DOE Joint Genome Institute (JGI-PGF)"/>
            <person name="Walter F."/>
            <person name="Albersmeier A."/>
            <person name="Kalinowski J."/>
            <person name="Ruckert C."/>
        </authorList>
    </citation>
    <scope>NUCLEOTIDE SEQUENCE</scope>
    <source>
        <strain evidence="8">CGMCC 1.15178</strain>
    </source>
</reference>
<dbReference type="EC" id="3.2.1.40" evidence="2"/>
<dbReference type="InterPro" id="IPR013783">
    <property type="entry name" value="Ig-like_fold"/>
</dbReference>
<reference evidence="8" key="2">
    <citation type="submission" date="2020-09" db="EMBL/GenBank/DDBJ databases">
        <authorList>
            <person name="Sun Q."/>
            <person name="Zhou Y."/>
        </authorList>
    </citation>
    <scope>NUCLEOTIDE SEQUENCE</scope>
    <source>
        <strain evidence="8">CGMCC 1.15178</strain>
    </source>
</reference>
<evidence type="ECO:0000256" key="3">
    <source>
        <dbReference type="ARBA" id="ARBA00022801"/>
    </source>
</evidence>
<feature type="domain" description="Alpha-L-rhamnosidase concanavalin-like" evidence="4">
    <location>
        <begin position="332"/>
        <end position="429"/>
    </location>
</feature>
<evidence type="ECO:0000313" key="8">
    <source>
        <dbReference type="EMBL" id="GGD57003.1"/>
    </source>
</evidence>
<dbReference type="Pfam" id="PF05592">
    <property type="entry name" value="Bac_rhamnosid"/>
    <property type="match status" value="1"/>
</dbReference>
<comment type="catalytic activity">
    <reaction evidence="1">
        <text>Hydrolysis of terminal non-reducing alpha-L-rhamnose residues in alpha-L-rhamnosides.</text>
        <dbReference type="EC" id="3.2.1.40"/>
    </reaction>
</comment>
<dbReference type="InterPro" id="IPR008928">
    <property type="entry name" value="6-hairpin_glycosidase_sf"/>
</dbReference>
<gene>
    <name evidence="8" type="primary">ramA</name>
    <name evidence="8" type="ORF">GCM10010911_13460</name>
</gene>
<evidence type="ECO:0000259" key="7">
    <source>
        <dbReference type="Pfam" id="PF17390"/>
    </source>
</evidence>
<dbReference type="Proteomes" id="UP000612456">
    <property type="component" value="Unassembled WGS sequence"/>
</dbReference>
<organism evidence="8 9">
    <name type="scientific">Paenibacillus nasutitermitis</name>
    <dbReference type="NCBI Taxonomy" id="1652958"/>
    <lineage>
        <taxon>Bacteria</taxon>
        <taxon>Bacillati</taxon>
        <taxon>Bacillota</taxon>
        <taxon>Bacilli</taxon>
        <taxon>Bacillales</taxon>
        <taxon>Paenibacillaceae</taxon>
        <taxon>Paenibacillus</taxon>
    </lineage>
</organism>
<dbReference type="GO" id="GO:0005975">
    <property type="term" value="P:carbohydrate metabolic process"/>
    <property type="evidence" value="ECO:0007669"/>
    <property type="project" value="InterPro"/>
</dbReference>
<dbReference type="PANTHER" id="PTHR33307">
    <property type="entry name" value="ALPHA-RHAMNOSIDASE (EUROFUNG)"/>
    <property type="match status" value="1"/>
</dbReference>
<protein>
    <recommendedName>
        <fullName evidence="2">alpha-L-rhamnosidase</fullName>
        <ecNumber evidence="2">3.2.1.40</ecNumber>
    </recommendedName>
</protein>